<dbReference type="Proteomes" id="UP000186953">
    <property type="component" value="Unassembled WGS sequence"/>
</dbReference>
<proteinExistence type="predicted"/>
<dbReference type="RefSeq" id="WP_208611148.1">
    <property type="nucleotide sequence ID" value="NZ_FTMA01000016.1"/>
</dbReference>
<evidence type="ECO:0000313" key="1">
    <source>
        <dbReference type="EMBL" id="SIR43014.1"/>
    </source>
</evidence>
<keyword evidence="2" id="KW-1185">Reference proteome</keyword>
<dbReference type="AlphaFoldDB" id="A0A1N7AVB4"/>
<dbReference type="STRING" id="228959.SAMN05421797_1163"/>
<protein>
    <submittedName>
        <fullName evidence="1">Uncharacterized protein</fullName>
    </submittedName>
</protein>
<organism evidence="1 2">
    <name type="scientific">Maribacter ulvicola</name>
    <dbReference type="NCBI Taxonomy" id="228959"/>
    <lineage>
        <taxon>Bacteria</taxon>
        <taxon>Pseudomonadati</taxon>
        <taxon>Bacteroidota</taxon>
        <taxon>Flavobacteriia</taxon>
        <taxon>Flavobacteriales</taxon>
        <taxon>Flavobacteriaceae</taxon>
        <taxon>Maribacter</taxon>
    </lineage>
</organism>
<gene>
    <name evidence="1" type="ORF">SAMN05421797_1163</name>
</gene>
<dbReference type="EMBL" id="FTMA01000016">
    <property type="protein sequence ID" value="SIR43014.1"/>
    <property type="molecule type" value="Genomic_DNA"/>
</dbReference>
<sequence length="155" mass="18231">MSKASQRNKKRKKAKEIIENISDNLSEYLIIHYSCESFFNLPQGNTPRITSIAVRYLRNAQSHSFSIHKIAELKGILPSQINQHYNQLEKEMLDEYFEFVKKHLDKNWIHINMRNINFGFEAINHRYKVLGGNPTQINDNLKIDLARLLIDIYGK</sequence>
<accession>A0A1N7AVB4</accession>
<reference evidence="2" key="1">
    <citation type="submission" date="2017-01" db="EMBL/GenBank/DDBJ databases">
        <authorList>
            <person name="Varghese N."/>
            <person name="Submissions S."/>
        </authorList>
    </citation>
    <scope>NUCLEOTIDE SEQUENCE [LARGE SCALE GENOMIC DNA]</scope>
    <source>
        <strain evidence="2">DSM 15366</strain>
    </source>
</reference>
<evidence type="ECO:0000313" key="2">
    <source>
        <dbReference type="Proteomes" id="UP000186953"/>
    </source>
</evidence>
<name>A0A1N7AVB4_9FLAO</name>